<dbReference type="InterPro" id="IPR036388">
    <property type="entry name" value="WH-like_DNA-bd_sf"/>
</dbReference>
<comment type="caution">
    <text evidence="2">The sequence shown here is derived from an EMBL/GenBank/DDBJ whole genome shotgun (WGS) entry which is preliminary data.</text>
</comment>
<dbReference type="Gene3D" id="1.10.10.10">
    <property type="entry name" value="Winged helix-like DNA-binding domain superfamily/Winged helix DNA-binding domain"/>
    <property type="match status" value="1"/>
</dbReference>
<dbReference type="EMBL" id="QJKF01000015">
    <property type="protein sequence ID" value="PXX58095.1"/>
    <property type="molecule type" value="Genomic_DNA"/>
</dbReference>
<reference evidence="2 3" key="1">
    <citation type="submission" date="2018-05" db="EMBL/GenBank/DDBJ databases">
        <title>Genomic Encyclopedia of Type Strains, Phase IV (KMG-IV): sequencing the most valuable type-strain genomes for metagenomic binning, comparative biology and taxonomic classification.</title>
        <authorList>
            <person name="Goeker M."/>
        </authorList>
    </citation>
    <scope>NUCLEOTIDE SEQUENCE [LARGE SCALE GENOMIC DNA]</scope>
    <source>
        <strain evidence="2 3">DSM 44704</strain>
    </source>
</reference>
<dbReference type="InterPro" id="IPR005158">
    <property type="entry name" value="BTAD"/>
</dbReference>
<organism evidence="2 3">
    <name type="scientific">Nocardia tenerifensis</name>
    <dbReference type="NCBI Taxonomy" id="228006"/>
    <lineage>
        <taxon>Bacteria</taxon>
        <taxon>Bacillati</taxon>
        <taxon>Actinomycetota</taxon>
        <taxon>Actinomycetes</taxon>
        <taxon>Mycobacteriales</taxon>
        <taxon>Nocardiaceae</taxon>
        <taxon>Nocardia</taxon>
    </lineage>
</organism>
<dbReference type="RefSeq" id="WP_051187726.1">
    <property type="nucleotide sequence ID" value="NZ_QJKF01000015.1"/>
</dbReference>
<dbReference type="GO" id="GO:0043531">
    <property type="term" value="F:ADP binding"/>
    <property type="evidence" value="ECO:0007669"/>
    <property type="project" value="InterPro"/>
</dbReference>
<dbReference type="SUPFAM" id="SSF52540">
    <property type="entry name" value="P-loop containing nucleoside triphosphate hydrolases"/>
    <property type="match status" value="1"/>
</dbReference>
<dbReference type="InterPro" id="IPR011990">
    <property type="entry name" value="TPR-like_helical_dom_sf"/>
</dbReference>
<dbReference type="CDD" id="cd15831">
    <property type="entry name" value="BTAD"/>
    <property type="match status" value="1"/>
</dbReference>
<name>A0A318JWZ5_9NOCA</name>
<dbReference type="InterPro" id="IPR016032">
    <property type="entry name" value="Sig_transdc_resp-reg_C-effctor"/>
</dbReference>
<dbReference type="Pfam" id="PF03704">
    <property type="entry name" value="BTAD"/>
    <property type="match status" value="1"/>
</dbReference>
<dbReference type="Pfam" id="PF25872">
    <property type="entry name" value="HTH_77"/>
    <property type="match status" value="1"/>
</dbReference>
<evidence type="ECO:0000313" key="3">
    <source>
        <dbReference type="Proteomes" id="UP000247569"/>
    </source>
</evidence>
<dbReference type="InterPro" id="IPR058852">
    <property type="entry name" value="HTH_77"/>
</dbReference>
<feature type="domain" description="Bacterial transcriptional activator" evidence="1">
    <location>
        <begin position="98"/>
        <end position="243"/>
    </location>
</feature>
<gene>
    <name evidence="2" type="ORF">DFR70_11568</name>
</gene>
<dbReference type="GO" id="GO:0003677">
    <property type="term" value="F:DNA binding"/>
    <property type="evidence" value="ECO:0007669"/>
    <property type="project" value="InterPro"/>
</dbReference>
<evidence type="ECO:0000259" key="1">
    <source>
        <dbReference type="SMART" id="SM01043"/>
    </source>
</evidence>
<dbReference type="InterPro" id="IPR027417">
    <property type="entry name" value="P-loop_NTPase"/>
</dbReference>
<dbReference type="PANTHER" id="PTHR47691:SF3">
    <property type="entry name" value="HTH-TYPE TRANSCRIPTIONAL REGULATOR RV0890C-RELATED"/>
    <property type="match status" value="1"/>
</dbReference>
<dbReference type="SMART" id="SM01043">
    <property type="entry name" value="BTAD"/>
    <property type="match status" value="1"/>
</dbReference>
<dbReference type="SUPFAM" id="SSF48452">
    <property type="entry name" value="TPR-like"/>
    <property type="match status" value="1"/>
</dbReference>
<accession>A0A318JWZ5</accession>
<dbReference type="SUPFAM" id="SSF46894">
    <property type="entry name" value="C-terminal effector domain of the bipartite response regulators"/>
    <property type="match status" value="1"/>
</dbReference>
<proteinExistence type="predicted"/>
<dbReference type="AlphaFoldDB" id="A0A318JWZ5"/>
<dbReference type="GO" id="GO:0006355">
    <property type="term" value="P:regulation of DNA-templated transcription"/>
    <property type="evidence" value="ECO:0007669"/>
    <property type="project" value="InterPro"/>
</dbReference>
<dbReference type="OrthoDB" id="4336084at2"/>
<sequence length="946" mass="101962">MLTCRILGPVVVEVDGAAVDLGGPTGRRMVAALSSGEGTPVADGRLAELVWGDDQPRHQAGALSVVISRLRVALGPTGRRYLERTNAGYALAIPPEWTDRGQFVAAVETGLRQLAEDDAATAAQTFESALTLWRGDPWFDLGDTLALAGARSKLVELREVAVEEWQAARLACGDTAGAVAALSEGVAEAPYRERRWELLALGLYRSGRQSQALAELRRVRELLISELGIEPGPVLRALEQEMLAHEPRLMAAGPPKPAAAQSVSVTTTVSKPLSVLVGRTRELRRLDEALSQSRMVTLLGPAGVGKTRLAVEHAANRADEVWFVRLADVRTSDAVVAAAAEVVGVVHLDDAPVSQLCRVLETRTGLLVFDNCEHVVDATAWLVLPLLNGCPGLRVLTTTRRVLGVDGEHIMPVEPLPIRDEDGGDGAAVELFLDRVRSNDAHWELTQDELDATREICRLLDGLPLGIELAASRARAFGLRDIGTHLRDRLDVLGATPLGSISPHASLNAAIGWSVDRLAPDDRAFLVRLWPFEGGFTWQAAMAVQPPEHRDRAVLAVLAALVDCSVISADVTTRPTRYRLLETVRRYCHDLDPDPADTEAAHAAWVRDLITGFVAGGPFLRVGGPLDTELANIRAGIEYDIEHDPVAALRTASSVEWVSLSIDALPGGKLLLETALAACPRTAVEERARGLIALSAICFDVGDAVESVRFADMAIVEVGDDPVGDEAVRVMLVAQLRRAGAALVLRDTRLARASVDWFKAESADRPIAPWVTASAMLCEGGTLLLEHKQADGEAMLAAAREYAAKCGFRWVQATADVVLARNLLRAEPDPALARTASLAIERAWPILADGGNIFDLLGVVYAGAHALAALEVRERAIALRAWVIDQAIRIGDDPRRYAHLAGDEAEERMRCLLPERQRLAAERLGRASTPGELHVMFVDAVRRVCP</sequence>
<protein>
    <submittedName>
        <fullName evidence="2">Putative ATPase</fullName>
    </submittedName>
</protein>
<evidence type="ECO:0000313" key="2">
    <source>
        <dbReference type="EMBL" id="PXX58095.1"/>
    </source>
</evidence>
<dbReference type="Gene3D" id="1.25.40.10">
    <property type="entry name" value="Tetratricopeptide repeat domain"/>
    <property type="match status" value="1"/>
</dbReference>
<dbReference type="Proteomes" id="UP000247569">
    <property type="component" value="Unassembled WGS sequence"/>
</dbReference>
<keyword evidence="3" id="KW-1185">Reference proteome</keyword>
<dbReference type="Gene3D" id="3.40.50.300">
    <property type="entry name" value="P-loop containing nucleotide triphosphate hydrolases"/>
    <property type="match status" value="1"/>
</dbReference>
<dbReference type="InterPro" id="IPR041664">
    <property type="entry name" value="AAA_16"/>
</dbReference>
<dbReference type="PANTHER" id="PTHR47691">
    <property type="entry name" value="REGULATOR-RELATED"/>
    <property type="match status" value="1"/>
</dbReference>
<dbReference type="Pfam" id="PF13191">
    <property type="entry name" value="AAA_16"/>
    <property type="match status" value="1"/>
</dbReference>